<reference evidence="2" key="1">
    <citation type="submission" date="2016-10" db="EMBL/GenBank/DDBJ databases">
        <authorList>
            <person name="Varghese N."/>
        </authorList>
    </citation>
    <scope>NUCLEOTIDE SEQUENCE [LARGE SCALE GENOMIC DNA]</scope>
    <source>
        <strain evidence="2">DSM 45096 / BCRC 16803 / CGMCC 4.1857 / CIP 109030 / JCM 12277 / KCTC 19219 / NBRC 100920 / 33214</strain>
    </source>
</reference>
<sequence length="199" mass="21503">MASPGRLAQPPADAFPSRAAARLNALLHHVHLRAGRPSSRQMAIMIKRQGVMSPPASHSTVYDAFATVRLPSQQLVVALLDVLTEVGLLRNSADRESLKQGAADSWLRAAAAETGADDGLDEALPELQTFLSPNSPLRELSLVTPEEAGQVLRLPPAEVQRLMDSHELEAVQVSPRRQRVLAEALQAYLDRIREGGIAS</sequence>
<accession>A0A1H7WJ29</accession>
<organism evidence="1 2">
    <name type="scientific">Streptacidiphilus jiangxiensis</name>
    <dbReference type="NCBI Taxonomy" id="235985"/>
    <lineage>
        <taxon>Bacteria</taxon>
        <taxon>Bacillati</taxon>
        <taxon>Actinomycetota</taxon>
        <taxon>Actinomycetes</taxon>
        <taxon>Kitasatosporales</taxon>
        <taxon>Streptomycetaceae</taxon>
        <taxon>Streptacidiphilus</taxon>
    </lineage>
</organism>
<gene>
    <name evidence="1" type="ORF">SAMN05414137_120202</name>
</gene>
<dbReference type="EMBL" id="FOAZ01000020">
    <property type="protein sequence ID" value="SEM21586.1"/>
    <property type="molecule type" value="Genomic_DNA"/>
</dbReference>
<keyword evidence="2" id="KW-1185">Reference proteome</keyword>
<evidence type="ECO:0000313" key="2">
    <source>
        <dbReference type="Proteomes" id="UP000183015"/>
    </source>
</evidence>
<name>A0A1H7WJ29_STRJI</name>
<protein>
    <submittedName>
        <fullName evidence="1">Uncharacterized protein</fullName>
    </submittedName>
</protein>
<dbReference type="Proteomes" id="UP000183015">
    <property type="component" value="Unassembled WGS sequence"/>
</dbReference>
<dbReference type="AlphaFoldDB" id="A0A1H7WJ29"/>
<dbReference type="STRING" id="235985.SAMN05414137_120202"/>
<evidence type="ECO:0000313" key="1">
    <source>
        <dbReference type="EMBL" id="SEM21586.1"/>
    </source>
</evidence>
<proteinExistence type="predicted"/>